<sequence>MERNPISQPAPKPSPKPRPIPLLETSAARVFTHLHPAILLSSYLLQFPSIVADPISALAMSLLPLALLQVTYTTICLPPTGTSSYMPAPKATKAGLKKKGGAKQTGGYATNLATSLLALTLAMVLGPVLLTIVLILFGAPITTHLPHTFLCACHMSLLAIQPLVYTHGVNAAKWRELSGLLVPVDEVVGGSLGVFIGAWLGAIPIPLDWDREWQKWPVTIVTGAYIGYALCKFLGGSVAMGRHINFG</sequence>
<keyword evidence="6 9" id="KW-1133">Transmembrane helix</keyword>
<feature type="transmembrane region" description="Helical" evidence="9">
    <location>
        <begin position="116"/>
        <end position="137"/>
    </location>
</feature>
<dbReference type="EMBL" id="ML975152">
    <property type="protein sequence ID" value="KAF1815231.1"/>
    <property type="molecule type" value="Genomic_DNA"/>
</dbReference>
<dbReference type="AlphaFoldDB" id="A0A6G1GBF2"/>
<feature type="transmembrane region" description="Helical" evidence="9">
    <location>
        <begin position="187"/>
        <end position="207"/>
    </location>
</feature>
<gene>
    <name evidence="10 12" type="ORF">P152DRAFT_471848</name>
</gene>
<keyword evidence="4 9" id="KW-0812">Transmembrane</keyword>
<comment type="subcellular location">
    <subcellularLocation>
        <location evidence="1">Endoplasmic reticulum membrane</location>
        <topology evidence="1">Multi-pass membrane protein</topology>
    </subcellularLocation>
</comment>
<dbReference type="GO" id="GO:0006506">
    <property type="term" value="P:GPI anchor biosynthetic process"/>
    <property type="evidence" value="ECO:0007669"/>
    <property type="project" value="UniProtKB-UniPathway"/>
</dbReference>
<evidence type="ECO:0000256" key="3">
    <source>
        <dbReference type="ARBA" id="ARBA00022502"/>
    </source>
</evidence>
<evidence type="ECO:0000256" key="9">
    <source>
        <dbReference type="SAM" id="Phobius"/>
    </source>
</evidence>
<evidence type="ECO:0000256" key="8">
    <source>
        <dbReference type="SAM" id="MobiDB-lite"/>
    </source>
</evidence>
<name>A0A6G1GBF2_9PEZI</name>
<evidence type="ECO:0000256" key="4">
    <source>
        <dbReference type="ARBA" id="ARBA00022692"/>
    </source>
</evidence>
<keyword evidence="5" id="KW-0256">Endoplasmic reticulum</keyword>
<reference evidence="10 12" key="1">
    <citation type="submission" date="2020-01" db="EMBL/GenBank/DDBJ databases">
        <authorList>
            <consortium name="DOE Joint Genome Institute"/>
            <person name="Haridas S."/>
            <person name="Albert R."/>
            <person name="Binder M."/>
            <person name="Bloem J."/>
            <person name="Labutti K."/>
            <person name="Salamov A."/>
            <person name="Andreopoulos B."/>
            <person name="Baker S.E."/>
            <person name="Barry K."/>
            <person name="Bills G."/>
            <person name="Bluhm B.H."/>
            <person name="Cannon C."/>
            <person name="Castanera R."/>
            <person name="Culley D.E."/>
            <person name="Daum C."/>
            <person name="Ezra D."/>
            <person name="Gonzalez J.B."/>
            <person name="Henrissat B."/>
            <person name="Kuo A."/>
            <person name="Liang C."/>
            <person name="Lipzen A."/>
            <person name="Lutzoni F."/>
            <person name="Magnuson J."/>
            <person name="Mondo S."/>
            <person name="Nolan M."/>
            <person name="Ohm R."/>
            <person name="Pangilinan J."/>
            <person name="Park H.-J."/>
            <person name="Ramirez L."/>
            <person name="Alfaro M."/>
            <person name="Sun H."/>
            <person name="Tritt A."/>
            <person name="Yoshinaga Y."/>
            <person name="Zwiers L.-H."/>
            <person name="Turgeon B.G."/>
            <person name="Goodwin S.B."/>
            <person name="Spatafora J.W."/>
            <person name="Crous P.W."/>
            <person name="Grigoriev I.V."/>
        </authorList>
    </citation>
    <scope>NUCLEOTIDE SEQUENCE</scope>
    <source>
        <strain evidence="10 12">CBS 781.70</strain>
    </source>
</reference>
<comment type="pathway">
    <text evidence="2">Glycolipid biosynthesis; glycosylphosphatidylinositol-anchor biosynthesis.</text>
</comment>
<dbReference type="Proteomes" id="UP000504638">
    <property type="component" value="Unplaced"/>
</dbReference>
<proteinExistence type="predicted"/>
<feature type="compositionally biased region" description="Pro residues" evidence="8">
    <location>
        <begin position="8"/>
        <end position="20"/>
    </location>
</feature>
<evidence type="ECO:0000313" key="12">
    <source>
        <dbReference type="RefSeq" id="XP_033536862.1"/>
    </source>
</evidence>
<organism evidence="10">
    <name type="scientific">Eremomyces bilateralis CBS 781.70</name>
    <dbReference type="NCBI Taxonomy" id="1392243"/>
    <lineage>
        <taxon>Eukaryota</taxon>
        <taxon>Fungi</taxon>
        <taxon>Dikarya</taxon>
        <taxon>Ascomycota</taxon>
        <taxon>Pezizomycotina</taxon>
        <taxon>Dothideomycetes</taxon>
        <taxon>Dothideomycetes incertae sedis</taxon>
        <taxon>Eremomycetales</taxon>
        <taxon>Eremomycetaceae</taxon>
        <taxon>Eremomyces</taxon>
    </lineage>
</organism>
<dbReference type="GeneID" id="54421674"/>
<reference evidence="12" key="3">
    <citation type="submission" date="2025-04" db="UniProtKB">
        <authorList>
            <consortium name="RefSeq"/>
        </authorList>
    </citation>
    <scope>IDENTIFICATION</scope>
    <source>
        <strain evidence="12">CBS 781.70</strain>
    </source>
</reference>
<evidence type="ECO:0000256" key="2">
    <source>
        <dbReference type="ARBA" id="ARBA00004687"/>
    </source>
</evidence>
<evidence type="ECO:0000256" key="5">
    <source>
        <dbReference type="ARBA" id="ARBA00022824"/>
    </source>
</evidence>
<dbReference type="RefSeq" id="XP_033536862.1">
    <property type="nucleotide sequence ID" value="XM_033681104.1"/>
</dbReference>
<dbReference type="OrthoDB" id="17366at2759"/>
<evidence type="ECO:0000256" key="6">
    <source>
        <dbReference type="ARBA" id="ARBA00022989"/>
    </source>
</evidence>
<reference evidence="12" key="2">
    <citation type="submission" date="2020-04" db="EMBL/GenBank/DDBJ databases">
        <authorList>
            <consortium name="NCBI Genome Project"/>
        </authorList>
    </citation>
    <scope>NUCLEOTIDE SEQUENCE</scope>
    <source>
        <strain evidence="12">CBS 781.70</strain>
    </source>
</reference>
<keyword evidence="7 9" id="KW-0472">Membrane</keyword>
<dbReference type="UniPathway" id="UPA00196"/>
<accession>A0A6G1GBF2</accession>
<dbReference type="Pfam" id="PF06699">
    <property type="entry name" value="PIG-F"/>
    <property type="match status" value="1"/>
</dbReference>
<keyword evidence="11" id="KW-1185">Reference proteome</keyword>
<evidence type="ECO:0000313" key="10">
    <source>
        <dbReference type="EMBL" id="KAF1815231.1"/>
    </source>
</evidence>
<feature type="transmembrane region" description="Helical" evidence="9">
    <location>
        <begin position="149"/>
        <end position="167"/>
    </location>
</feature>
<dbReference type="GO" id="GO:0005789">
    <property type="term" value="C:endoplasmic reticulum membrane"/>
    <property type="evidence" value="ECO:0007669"/>
    <property type="project" value="UniProtKB-SubCell"/>
</dbReference>
<evidence type="ECO:0000256" key="7">
    <source>
        <dbReference type="ARBA" id="ARBA00023136"/>
    </source>
</evidence>
<evidence type="ECO:0000313" key="11">
    <source>
        <dbReference type="Proteomes" id="UP000504638"/>
    </source>
</evidence>
<keyword evidence="3" id="KW-0337">GPI-anchor biosynthesis</keyword>
<dbReference type="InterPro" id="IPR009580">
    <property type="entry name" value="GPI_biosynthesis_protein_Pig-F"/>
</dbReference>
<evidence type="ECO:0000256" key="1">
    <source>
        <dbReference type="ARBA" id="ARBA00004477"/>
    </source>
</evidence>
<feature type="region of interest" description="Disordered" evidence="8">
    <location>
        <begin position="1"/>
        <end position="21"/>
    </location>
</feature>
<evidence type="ECO:0008006" key="13">
    <source>
        <dbReference type="Google" id="ProtNLM"/>
    </source>
</evidence>
<protein>
    <recommendedName>
        <fullName evidence="13">Glycosylphosphatidylinositol anchor biosynthesis protein 11</fullName>
    </recommendedName>
</protein>